<evidence type="ECO:0000256" key="3">
    <source>
        <dbReference type="ARBA" id="ARBA00023295"/>
    </source>
</evidence>
<dbReference type="Gene3D" id="3.20.20.80">
    <property type="entry name" value="Glycosidases"/>
    <property type="match status" value="1"/>
</dbReference>
<dbReference type="RefSeq" id="WP_209628072.1">
    <property type="nucleotide sequence ID" value="NZ_PRDG01000003.1"/>
</dbReference>
<keyword evidence="3 6" id="KW-0326">Glycosidase</keyword>
<dbReference type="InterPro" id="IPR001360">
    <property type="entry name" value="Glyco_hydro_1"/>
</dbReference>
<dbReference type="SUPFAM" id="SSF51445">
    <property type="entry name" value="(Trans)glycosidases"/>
    <property type="match status" value="1"/>
</dbReference>
<dbReference type="NCBIfam" id="NF007158">
    <property type="entry name" value="PRK09593.1"/>
    <property type="match status" value="1"/>
</dbReference>
<evidence type="ECO:0000256" key="6">
    <source>
        <dbReference type="RuleBase" id="RU004468"/>
    </source>
</evidence>
<organism evidence="8 9">
    <name type="scientific">Streptococcus oricebi</name>
    <dbReference type="NCBI Taxonomy" id="1547447"/>
    <lineage>
        <taxon>Bacteria</taxon>
        <taxon>Bacillati</taxon>
        <taxon>Bacillota</taxon>
        <taxon>Bacilli</taxon>
        <taxon>Lactobacillales</taxon>
        <taxon>Streptococcaceae</taxon>
        <taxon>Streptococcus</taxon>
    </lineage>
</organism>
<keyword evidence="2 6" id="KW-0378">Hydrolase</keyword>
<dbReference type="Proteomes" id="UP001519296">
    <property type="component" value="Unassembled WGS sequence"/>
</dbReference>
<name>A0ABS5B517_9STRE</name>
<dbReference type="PRINTS" id="PR00131">
    <property type="entry name" value="GLHYDRLASE1"/>
</dbReference>
<evidence type="ECO:0000313" key="8">
    <source>
        <dbReference type="EMBL" id="MBP2623576.1"/>
    </source>
</evidence>
<evidence type="ECO:0000256" key="4">
    <source>
        <dbReference type="PROSITE-ProRule" id="PRU10055"/>
    </source>
</evidence>
<accession>A0ABS5B517</accession>
<protein>
    <submittedName>
        <fullName evidence="8">6-phospho-beta-glucosidase</fullName>
    </submittedName>
</protein>
<dbReference type="PANTHER" id="PTHR10353">
    <property type="entry name" value="GLYCOSYL HYDROLASE"/>
    <property type="match status" value="1"/>
</dbReference>
<evidence type="ECO:0000256" key="5">
    <source>
        <dbReference type="RuleBase" id="RU003690"/>
    </source>
</evidence>
<keyword evidence="9" id="KW-1185">Reference proteome</keyword>
<dbReference type="InterPro" id="IPR033132">
    <property type="entry name" value="GH_1_N_CS"/>
</dbReference>
<evidence type="ECO:0000256" key="2">
    <source>
        <dbReference type="ARBA" id="ARBA00022801"/>
    </source>
</evidence>
<dbReference type="NCBIfam" id="NF007356">
    <property type="entry name" value="PRK09852.1"/>
    <property type="match status" value="1"/>
</dbReference>
<comment type="caution">
    <text evidence="8">The sequence shown here is derived from an EMBL/GenBank/DDBJ whole genome shotgun (WGS) entry which is preliminary data.</text>
</comment>
<dbReference type="PROSITE" id="PS00653">
    <property type="entry name" value="GLYCOSYL_HYDROL_F1_2"/>
    <property type="match status" value="1"/>
</dbReference>
<evidence type="ECO:0000256" key="1">
    <source>
        <dbReference type="ARBA" id="ARBA00010838"/>
    </source>
</evidence>
<feature type="active site" description="Nucleophile" evidence="4">
    <location>
        <position position="371"/>
    </location>
</feature>
<comment type="similarity">
    <text evidence="1 5">Belongs to the glycosyl hydrolase 1 family.</text>
</comment>
<sequence>MSLFPKDFLWGGATAANQYEGAYKEAGKGLSVQDVTPKGGLPEPGNTSPLITEEPTADNLKLQGIDFYHRYKEDIALFAQMGFKVYRTSIAWTRIFPNGDEEEPNQAGLEFYDNLFDELAKYGIEPLVTLSHYETPLHLARKYNGWASRDLIAFYERYVRTVFERYKDKVKYWLTFNEVNSVLHAPFMSGGITSPVEDLSKQDLYQAVHHELVASALATKVGHQINPDFKIGCMVLAMPAYPMTPKPEDVLAARQFENQNYLFSDLHARGRYPAYIRRFFKENQIEIQFAPGDEDLLAQHTVDFISFSYYMSVVQAHNPEAYSSGQGNVLGGLQNPYLPSSEWGWQIDPIGLRLVLNAFYDRYQLPLFIVENGLGAKDVLVEGPDGPTVEDDYRIDYLKQHLLQVAQALEDGVEVWGYTSWGCIDLVSASTAQMSKRYGFIYVDRNDDGSGSLNRYKKKSFGWYQKVIETNGQSLYED</sequence>
<dbReference type="InterPro" id="IPR017853">
    <property type="entry name" value="GH"/>
</dbReference>
<dbReference type="PANTHER" id="PTHR10353:SF122">
    <property type="entry name" value="6-PHOSPHO-BETA-GLUCOSIDASE ASCB-RELATED"/>
    <property type="match status" value="1"/>
</dbReference>
<gene>
    <name evidence="8" type="ORF">C4K46_06425</name>
</gene>
<dbReference type="Pfam" id="PF00232">
    <property type="entry name" value="Glyco_hydro_1"/>
    <property type="match status" value="1"/>
</dbReference>
<proteinExistence type="inferred from homology"/>
<reference evidence="8 9" key="1">
    <citation type="submission" date="2018-02" db="EMBL/GenBank/DDBJ databases">
        <title>Draft genome sequence of Streptococcus oricebi CCUG 70868T type strain.</title>
        <authorList>
            <person name="Mendez V."/>
            <person name="Salva-Serra F."/>
            <person name="Jaen-Luchoro D."/>
            <person name="Gonzales-Siles L."/>
            <person name="Karlsson R."/>
            <person name="Engstrom-Jakobsson H."/>
            <person name="Busquets A."/>
            <person name="Gomila M."/>
            <person name="Pineiro-Iglesias B."/>
            <person name="Bennasar-Figueras A."/>
            <person name="Seeger M."/>
            <person name="Moore E."/>
        </authorList>
    </citation>
    <scope>NUCLEOTIDE SEQUENCE [LARGE SCALE GENOMIC DNA]</scope>
    <source>
        <strain evidence="8 9">CCUG 70868</strain>
    </source>
</reference>
<evidence type="ECO:0000313" key="9">
    <source>
        <dbReference type="Proteomes" id="UP001519296"/>
    </source>
</evidence>
<dbReference type="InterPro" id="IPR018120">
    <property type="entry name" value="Glyco_hydro_1_AS"/>
</dbReference>
<evidence type="ECO:0000256" key="7">
    <source>
        <dbReference type="SAM" id="MobiDB-lite"/>
    </source>
</evidence>
<dbReference type="EMBL" id="PRDG01000003">
    <property type="protein sequence ID" value="MBP2623576.1"/>
    <property type="molecule type" value="Genomic_DNA"/>
</dbReference>
<feature type="region of interest" description="Disordered" evidence="7">
    <location>
        <begin position="34"/>
        <end position="53"/>
    </location>
</feature>
<dbReference type="PROSITE" id="PS00572">
    <property type="entry name" value="GLYCOSYL_HYDROL_F1_1"/>
    <property type="match status" value="1"/>
</dbReference>